<feature type="compositionally biased region" description="Pro residues" evidence="2">
    <location>
        <begin position="304"/>
        <end position="320"/>
    </location>
</feature>
<dbReference type="SUPFAM" id="SSF56925">
    <property type="entry name" value="OMPA-like"/>
    <property type="match status" value="1"/>
</dbReference>
<dbReference type="InterPro" id="IPR027385">
    <property type="entry name" value="Beta-barrel_OMP"/>
</dbReference>
<name>A0ABY5MZF0_9SPHN</name>
<dbReference type="EMBL" id="CP097253">
    <property type="protein sequence ID" value="UUR09176.1"/>
    <property type="molecule type" value="Genomic_DNA"/>
</dbReference>
<evidence type="ECO:0000256" key="2">
    <source>
        <dbReference type="SAM" id="MobiDB-lite"/>
    </source>
</evidence>
<evidence type="ECO:0000259" key="3">
    <source>
        <dbReference type="Pfam" id="PF13505"/>
    </source>
</evidence>
<dbReference type="RefSeq" id="WP_249504945.1">
    <property type="nucleotide sequence ID" value="NZ_CP097253.1"/>
</dbReference>
<feature type="region of interest" description="Disordered" evidence="2">
    <location>
        <begin position="300"/>
        <end position="320"/>
    </location>
</feature>
<feature type="domain" description="Outer membrane protein beta-barrel" evidence="3">
    <location>
        <begin position="41"/>
        <end position="233"/>
    </location>
</feature>
<accession>A0ABY5MZF0</accession>
<gene>
    <name evidence="4" type="ORF">M1K48_06055</name>
</gene>
<proteinExistence type="predicted"/>
<keyword evidence="1" id="KW-0732">Signal</keyword>
<evidence type="ECO:0000313" key="5">
    <source>
        <dbReference type="Proteomes" id="UP000831921"/>
    </source>
</evidence>
<sequence length="320" mass="33587">MKATRLSFRGGGKTMIGTSATAFLLWTPTCPRGGRMPFKSALLAATLLALAPSAAYARDGLPYVGFEGGAVKPEKLKLDYQLRALEVPNGIAIEHKTGFDLDFIAGYDLGLVRAEAELGWKRAVPTGVSVAPAIQFNNTGPLTIDGRTNVRSAMANLLLDFGSDDALQVYAGGGVGLARVALNNVISGPGVPAGRGVSGSDRSFAWQLIAGMRVPVSYNVDLGLKYRYFRSKVDLQDAANLSAVESLEGRFRSHSILASLIFNLGREPVAPLPPVVEPAPAPPPPPATQTCPDGTVILATDTCPAPPPPPPRPPVEPVRG</sequence>
<evidence type="ECO:0000256" key="1">
    <source>
        <dbReference type="ARBA" id="ARBA00022729"/>
    </source>
</evidence>
<reference evidence="4 5" key="1">
    <citation type="submission" date="2022-05" db="EMBL/GenBank/DDBJ databases">
        <title>S8-45 Sphingomonas ultraviolaceadurans.</title>
        <authorList>
            <person name="Liu Y."/>
        </authorList>
    </citation>
    <scope>NUCLEOTIDE SEQUENCE [LARGE SCALE GENOMIC DNA]</scope>
    <source>
        <strain evidence="4 5">S8-45</strain>
    </source>
</reference>
<organism evidence="4 5">
    <name type="scientific">Sphingomonas glaciei</name>
    <dbReference type="NCBI Taxonomy" id="2938948"/>
    <lineage>
        <taxon>Bacteria</taxon>
        <taxon>Pseudomonadati</taxon>
        <taxon>Pseudomonadota</taxon>
        <taxon>Alphaproteobacteria</taxon>
        <taxon>Sphingomonadales</taxon>
        <taxon>Sphingomonadaceae</taxon>
        <taxon>Sphingomonas</taxon>
    </lineage>
</organism>
<dbReference type="Proteomes" id="UP000831921">
    <property type="component" value="Chromosome"/>
</dbReference>
<protein>
    <submittedName>
        <fullName evidence="4">Outer membrane beta-barrel protein</fullName>
    </submittedName>
</protein>
<dbReference type="InterPro" id="IPR011250">
    <property type="entry name" value="OMP/PagP_B-barrel"/>
</dbReference>
<keyword evidence="5" id="KW-1185">Reference proteome</keyword>
<dbReference type="Pfam" id="PF13505">
    <property type="entry name" value="OMP_b-brl"/>
    <property type="match status" value="1"/>
</dbReference>
<evidence type="ECO:0000313" key="4">
    <source>
        <dbReference type="EMBL" id="UUR09176.1"/>
    </source>
</evidence>
<dbReference type="Gene3D" id="2.40.160.20">
    <property type="match status" value="1"/>
</dbReference>